<dbReference type="InterPro" id="IPR036028">
    <property type="entry name" value="SH3-like_dom_sf"/>
</dbReference>
<evidence type="ECO:0000256" key="3">
    <source>
        <dbReference type="SAM" id="Coils"/>
    </source>
</evidence>
<dbReference type="InterPro" id="IPR001452">
    <property type="entry name" value="SH3_domain"/>
</dbReference>
<dbReference type="GO" id="GO:0007015">
    <property type="term" value="P:actin filament organization"/>
    <property type="evidence" value="ECO:0000318"/>
    <property type="project" value="GO_Central"/>
</dbReference>
<dbReference type="OrthoDB" id="5971719at2759"/>
<dbReference type="KEGG" id="dpx:DAPPUDRAFT_332604"/>
<feature type="domain" description="SH3" evidence="5">
    <location>
        <begin position="75"/>
        <end position="134"/>
    </location>
</feature>
<accession>E9HQE3</accession>
<dbReference type="EMBL" id="GL732718">
    <property type="protein sequence ID" value="EFX66047.1"/>
    <property type="molecule type" value="Genomic_DNA"/>
</dbReference>
<evidence type="ECO:0000313" key="7">
    <source>
        <dbReference type="Proteomes" id="UP000000305"/>
    </source>
</evidence>
<feature type="domain" description="SH3" evidence="5">
    <location>
        <begin position="1"/>
        <end position="61"/>
    </location>
</feature>
<evidence type="ECO:0000313" key="6">
    <source>
        <dbReference type="EMBL" id="EFX66047.1"/>
    </source>
</evidence>
<dbReference type="Gene3D" id="2.30.30.40">
    <property type="entry name" value="SH3 Domains"/>
    <property type="match status" value="3"/>
</dbReference>
<dbReference type="eggNOG" id="KOG4348">
    <property type="taxonomic scope" value="Eukaryota"/>
</dbReference>
<dbReference type="PANTHER" id="PTHR14167:SF92">
    <property type="entry name" value="CIN85 AND CD2AP RELATED, ISOFORM J"/>
    <property type="match status" value="1"/>
</dbReference>
<reference evidence="6 7" key="1">
    <citation type="journal article" date="2011" name="Science">
        <title>The ecoresponsive genome of Daphnia pulex.</title>
        <authorList>
            <person name="Colbourne J.K."/>
            <person name="Pfrender M.E."/>
            <person name="Gilbert D."/>
            <person name="Thomas W.K."/>
            <person name="Tucker A."/>
            <person name="Oakley T.H."/>
            <person name="Tokishita S."/>
            <person name="Aerts A."/>
            <person name="Arnold G.J."/>
            <person name="Basu M.K."/>
            <person name="Bauer D.J."/>
            <person name="Caceres C.E."/>
            <person name="Carmel L."/>
            <person name="Casola C."/>
            <person name="Choi J.H."/>
            <person name="Detter J.C."/>
            <person name="Dong Q."/>
            <person name="Dusheyko S."/>
            <person name="Eads B.D."/>
            <person name="Frohlich T."/>
            <person name="Geiler-Samerotte K.A."/>
            <person name="Gerlach D."/>
            <person name="Hatcher P."/>
            <person name="Jogdeo S."/>
            <person name="Krijgsveld J."/>
            <person name="Kriventseva E.V."/>
            <person name="Kultz D."/>
            <person name="Laforsch C."/>
            <person name="Lindquist E."/>
            <person name="Lopez J."/>
            <person name="Manak J.R."/>
            <person name="Muller J."/>
            <person name="Pangilinan J."/>
            <person name="Patwardhan R.P."/>
            <person name="Pitluck S."/>
            <person name="Pritham E.J."/>
            <person name="Rechtsteiner A."/>
            <person name="Rho M."/>
            <person name="Rogozin I.B."/>
            <person name="Sakarya O."/>
            <person name="Salamov A."/>
            <person name="Schaack S."/>
            <person name="Shapiro H."/>
            <person name="Shiga Y."/>
            <person name="Skalitzky C."/>
            <person name="Smith Z."/>
            <person name="Souvorov A."/>
            <person name="Sung W."/>
            <person name="Tang Z."/>
            <person name="Tsuchiya D."/>
            <person name="Tu H."/>
            <person name="Vos H."/>
            <person name="Wang M."/>
            <person name="Wolf Y.I."/>
            <person name="Yamagata H."/>
            <person name="Yamada T."/>
            <person name="Ye Y."/>
            <person name="Shaw J.R."/>
            <person name="Andrews J."/>
            <person name="Crease T.J."/>
            <person name="Tang H."/>
            <person name="Lucas S.M."/>
            <person name="Robertson H.M."/>
            <person name="Bork P."/>
            <person name="Koonin E.V."/>
            <person name="Zdobnov E.M."/>
            <person name="Grigoriev I.V."/>
            <person name="Lynch M."/>
            <person name="Boore J.L."/>
        </authorList>
    </citation>
    <scope>NUCLEOTIDE SEQUENCE [LARGE SCALE GENOMIC DNA]</scope>
</reference>
<dbReference type="PRINTS" id="PR00452">
    <property type="entry name" value="SH3DOMAIN"/>
</dbReference>
<dbReference type="GO" id="GO:0016477">
    <property type="term" value="P:cell migration"/>
    <property type="evidence" value="ECO:0000318"/>
    <property type="project" value="GO_Central"/>
</dbReference>
<dbReference type="InterPro" id="IPR050384">
    <property type="entry name" value="Endophilin_SH3RF"/>
</dbReference>
<dbReference type="Proteomes" id="UP000000305">
    <property type="component" value="Unassembled WGS sequence"/>
</dbReference>
<dbReference type="SMART" id="SM00326">
    <property type="entry name" value="SH3"/>
    <property type="match status" value="3"/>
</dbReference>
<gene>
    <name evidence="6" type="ORF">DAPPUDRAFT_332604</name>
</gene>
<protein>
    <recommendedName>
        <fullName evidence="5">SH3 domain-containing protein</fullName>
    </recommendedName>
</protein>
<feature type="compositionally biased region" description="Polar residues" evidence="4">
    <location>
        <begin position="435"/>
        <end position="455"/>
    </location>
</feature>
<dbReference type="SUPFAM" id="SSF50044">
    <property type="entry name" value="SH3-domain"/>
    <property type="match status" value="3"/>
</dbReference>
<dbReference type="InParanoid" id="E9HQE3"/>
<dbReference type="Pfam" id="PF00018">
    <property type="entry name" value="SH3_1"/>
    <property type="match status" value="3"/>
</dbReference>
<keyword evidence="7" id="KW-1185">Reference proteome</keyword>
<feature type="region of interest" description="Disordered" evidence="4">
    <location>
        <begin position="403"/>
        <end position="463"/>
    </location>
</feature>
<evidence type="ECO:0000256" key="1">
    <source>
        <dbReference type="ARBA" id="ARBA00022443"/>
    </source>
</evidence>
<evidence type="ECO:0000256" key="2">
    <source>
        <dbReference type="PROSITE-ProRule" id="PRU00192"/>
    </source>
</evidence>
<keyword evidence="3" id="KW-0175">Coiled coil</keyword>
<proteinExistence type="predicted"/>
<dbReference type="CDD" id="cd11874">
    <property type="entry name" value="SH3_CD2AP-like_2"/>
    <property type="match status" value="1"/>
</dbReference>
<feature type="coiled-coil region" evidence="3">
    <location>
        <begin position="589"/>
        <end position="623"/>
    </location>
</feature>
<feature type="compositionally biased region" description="Polar residues" evidence="4">
    <location>
        <begin position="412"/>
        <end position="422"/>
    </location>
</feature>
<organism evidence="6 7">
    <name type="scientific">Daphnia pulex</name>
    <name type="common">Water flea</name>
    <dbReference type="NCBI Taxonomy" id="6669"/>
    <lineage>
        <taxon>Eukaryota</taxon>
        <taxon>Metazoa</taxon>
        <taxon>Ecdysozoa</taxon>
        <taxon>Arthropoda</taxon>
        <taxon>Crustacea</taxon>
        <taxon>Branchiopoda</taxon>
        <taxon>Diplostraca</taxon>
        <taxon>Cladocera</taxon>
        <taxon>Anomopoda</taxon>
        <taxon>Daphniidae</taxon>
        <taxon>Daphnia</taxon>
    </lineage>
</organism>
<dbReference type="CDD" id="cd11875">
    <property type="entry name" value="SH3_CD2AP-like_3"/>
    <property type="match status" value="1"/>
</dbReference>
<dbReference type="CDD" id="cd11873">
    <property type="entry name" value="SH3_CD2AP-like_1"/>
    <property type="match status" value="1"/>
</dbReference>
<sequence>MEVLVLFDYDGQAEDELTIRKGDVIVDVKKLDGGWWHGKLKTLKGSIQGLFPDNFVMVVTEAEMNHPSSVVVRSEKGRKCRALFSYAPSHEDELELTVGDEIHFLGEVEEGWWRGKLGGKIGVFPSNFVIIEDPAPSAVTQVKGLPTNPPSVSSDVAPELPPKPLKETARVLFPYSALQPDELELREGDLVIIHSKDCEDKGWWKGEVNNKIGVFPDNFVEVIPHNSTSSAFAKSLHPASNISPSSCTNKAPQLRSGVLKNESGSLSSANTLASDPFGMFAGVTGNIVENPNSLSDEQKLKQVEADILNVITPTESLSHITTSRARPTKSRRPPSALFLKDSENCDSNGGFPVPSAVVGGLSVHPEELGQNRLLSPVELQQQRPKITIRNSSIKPPWMEELKRNQEKKEKGSFTTTMNSNTLEKPAVPPVKPSIISKSVNTSTDVPQSEGHSFTRGNEPVSHNAGQKNAIAKIEPSSSSIIATLNPEIPPPKSLVNTSGAPTLANVPHIEKPPFAVPTVVEEKSAMLGTGMSMSLKGSPEAVLNSLNIEEFTKQKLLSTFPSNDTKQSVGLPNHLPVSLNEEAQLSKSEDTVQRELQTLRLRVASLETTVQNLQMELMQLKNSSADEHRCRCLKKVNSNEAPLVHI</sequence>
<evidence type="ECO:0000259" key="5">
    <source>
        <dbReference type="PROSITE" id="PS50002"/>
    </source>
</evidence>
<dbReference type="PROSITE" id="PS50002">
    <property type="entry name" value="SH3"/>
    <property type="match status" value="3"/>
</dbReference>
<dbReference type="STRING" id="6669.E9HQE3"/>
<dbReference type="PRINTS" id="PR00499">
    <property type="entry name" value="P67PHOX"/>
</dbReference>
<keyword evidence="1 2" id="KW-0728">SH3 domain</keyword>
<evidence type="ECO:0000256" key="4">
    <source>
        <dbReference type="SAM" id="MobiDB-lite"/>
    </source>
</evidence>
<dbReference type="PANTHER" id="PTHR14167">
    <property type="entry name" value="SH3 DOMAIN-CONTAINING"/>
    <property type="match status" value="1"/>
</dbReference>
<dbReference type="HOGENOM" id="CLU_370608_0_0_1"/>
<name>E9HQE3_DAPPU</name>
<dbReference type="AlphaFoldDB" id="E9HQE3"/>
<feature type="domain" description="SH3" evidence="5">
    <location>
        <begin position="164"/>
        <end position="225"/>
    </location>
</feature>